<gene>
    <name evidence="2" type="ORF">M513_11856</name>
</gene>
<dbReference type="EMBL" id="KL363334">
    <property type="protein sequence ID" value="KFD47256.1"/>
    <property type="molecule type" value="Genomic_DNA"/>
</dbReference>
<feature type="compositionally biased region" description="Basic residues" evidence="1">
    <location>
        <begin position="1"/>
        <end position="11"/>
    </location>
</feature>
<organism evidence="2 3">
    <name type="scientific">Trichuris suis</name>
    <name type="common">pig whipworm</name>
    <dbReference type="NCBI Taxonomy" id="68888"/>
    <lineage>
        <taxon>Eukaryota</taxon>
        <taxon>Metazoa</taxon>
        <taxon>Ecdysozoa</taxon>
        <taxon>Nematoda</taxon>
        <taxon>Enoplea</taxon>
        <taxon>Dorylaimia</taxon>
        <taxon>Trichinellida</taxon>
        <taxon>Trichuridae</taxon>
        <taxon>Trichuris</taxon>
    </lineage>
</organism>
<accession>A0A085LQL0</accession>
<dbReference type="Proteomes" id="UP000030764">
    <property type="component" value="Unassembled WGS sequence"/>
</dbReference>
<reference evidence="2 3" key="1">
    <citation type="journal article" date="2014" name="Nat. Genet.">
        <title>Genome and transcriptome of the porcine whipworm Trichuris suis.</title>
        <authorList>
            <person name="Jex A.R."/>
            <person name="Nejsum P."/>
            <person name="Schwarz E.M."/>
            <person name="Hu L."/>
            <person name="Young N.D."/>
            <person name="Hall R.S."/>
            <person name="Korhonen P.K."/>
            <person name="Liao S."/>
            <person name="Thamsborg S."/>
            <person name="Xia J."/>
            <person name="Xu P."/>
            <person name="Wang S."/>
            <person name="Scheerlinck J.P."/>
            <person name="Hofmann A."/>
            <person name="Sternberg P.W."/>
            <person name="Wang J."/>
            <person name="Gasser R.B."/>
        </authorList>
    </citation>
    <scope>NUCLEOTIDE SEQUENCE [LARGE SCALE GENOMIC DNA]</scope>
    <source>
        <strain evidence="2">DCEP-RM93M</strain>
    </source>
</reference>
<proteinExistence type="predicted"/>
<dbReference type="AlphaFoldDB" id="A0A085LQL0"/>
<sequence>MRRRAKEKPRIRGLTVPPLAGLSALPTSRHQRKEMWATSQGGLLAKLLCRSNQCGACQVETMTRRGCPPMDGSVLAQQL</sequence>
<name>A0A085LQL0_9BILA</name>
<evidence type="ECO:0000256" key="1">
    <source>
        <dbReference type="SAM" id="MobiDB-lite"/>
    </source>
</evidence>
<keyword evidence="3" id="KW-1185">Reference proteome</keyword>
<evidence type="ECO:0000313" key="2">
    <source>
        <dbReference type="EMBL" id="KFD47256.1"/>
    </source>
</evidence>
<feature type="region of interest" description="Disordered" evidence="1">
    <location>
        <begin position="1"/>
        <end position="29"/>
    </location>
</feature>
<evidence type="ECO:0000313" key="3">
    <source>
        <dbReference type="Proteomes" id="UP000030764"/>
    </source>
</evidence>
<protein>
    <submittedName>
        <fullName evidence="2">Uncharacterized protein</fullName>
    </submittedName>
</protein>